<evidence type="ECO:0000313" key="2">
    <source>
        <dbReference type="EMBL" id="BBM88057.1"/>
    </source>
</evidence>
<dbReference type="PANTHER" id="PTHR46211">
    <property type="entry name" value="GLYCEROPHOSPHORYL DIESTER PHOSPHODIESTERASE"/>
    <property type="match status" value="1"/>
</dbReference>
<dbReference type="SUPFAM" id="SSF51695">
    <property type="entry name" value="PLC-like phosphodiesterases"/>
    <property type="match status" value="1"/>
</dbReference>
<evidence type="ECO:0000313" key="3">
    <source>
        <dbReference type="Proteomes" id="UP000326354"/>
    </source>
</evidence>
<dbReference type="InterPro" id="IPR030395">
    <property type="entry name" value="GP_PDE_dom"/>
</dbReference>
<dbReference type="Proteomes" id="UP000326354">
    <property type="component" value="Chromosome"/>
</dbReference>
<organism evidence="2 3">
    <name type="scientific">Uabimicrobium amorphum</name>
    <dbReference type="NCBI Taxonomy" id="2596890"/>
    <lineage>
        <taxon>Bacteria</taxon>
        <taxon>Pseudomonadati</taxon>
        <taxon>Planctomycetota</taxon>
        <taxon>Candidatus Uabimicrobiia</taxon>
        <taxon>Candidatus Uabimicrobiales</taxon>
        <taxon>Candidatus Uabimicrobiaceae</taxon>
        <taxon>Candidatus Uabimicrobium</taxon>
    </lineage>
</organism>
<dbReference type="GO" id="GO:0006629">
    <property type="term" value="P:lipid metabolic process"/>
    <property type="evidence" value="ECO:0007669"/>
    <property type="project" value="InterPro"/>
</dbReference>
<proteinExistence type="predicted"/>
<dbReference type="Gene3D" id="3.20.20.190">
    <property type="entry name" value="Phosphatidylinositol (PI) phosphodiesterase"/>
    <property type="match status" value="1"/>
</dbReference>
<gene>
    <name evidence="2" type="ORF">UABAM_06473</name>
</gene>
<reference evidence="2 3" key="1">
    <citation type="submission" date="2019-08" db="EMBL/GenBank/DDBJ databases">
        <title>Complete genome sequence of Candidatus Uab amorphum.</title>
        <authorList>
            <person name="Shiratori T."/>
            <person name="Suzuki S."/>
            <person name="Kakizawa Y."/>
            <person name="Ishida K."/>
        </authorList>
    </citation>
    <scope>NUCLEOTIDE SEQUENCE [LARGE SCALE GENOMIC DNA]</scope>
    <source>
        <strain evidence="2 3">SRT547</strain>
    </source>
</reference>
<accession>A0A5S9F6M8</accession>
<name>A0A5S9F6M8_UABAM</name>
<dbReference type="KEGG" id="uam:UABAM_06473"/>
<dbReference type="OrthoDB" id="384721at2"/>
<dbReference type="Pfam" id="PF03009">
    <property type="entry name" value="GDPD"/>
    <property type="match status" value="1"/>
</dbReference>
<dbReference type="InterPro" id="IPR017946">
    <property type="entry name" value="PLC-like_Pdiesterase_TIM-brl"/>
</dbReference>
<feature type="domain" description="GP-PDE" evidence="1">
    <location>
        <begin position="12"/>
        <end position="258"/>
    </location>
</feature>
<dbReference type="PROSITE" id="PS51704">
    <property type="entry name" value="GP_PDE"/>
    <property type="match status" value="1"/>
</dbReference>
<keyword evidence="3" id="KW-1185">Reference proteome</keyword>
<dbReference type="AlphaFoldDB" id="A0A5S9F6M8"/>
<evidence type="ECO:0000259" key="1">
    <source>
        <dbReference type="PROSITE" id="PS51704"/>
    </source>
</evidence>
<dbReference type="RefSeq" id="WP_151972192.1">
    <property type="nucleotide sequence ID" value="NZ_AP019860.1"/>
</dbReference>
<protein>
    <recommendedName>
        <fullName evidence="1">GP-PDE domain-containing protein</fullName>
    </recommendedName>
</protein>
<dbReference type="PANTHER" id="PTHR46211:SF1">
    <property type="entry name" value="GLYCEROPHOSPHODIESTER PHOSPHODIESTERASE, CYTOPLASMIC"/>
    <property type="match status" value="1"/>
</dbReference>
<sequence>MSKIVLFIFILSSIIAENWGHRAGVDHYTNLPENSLYILEKSLNTIQDNENFVYLEFDIQETFDGKIVVFHDKKLKRMLPNAGDNREIFSVLYQKQKFIERMKQLYGKTPKAHDLKIADLTLSELKTLYLNGNKDNLQQRIPELSEFLASCEKHKLIKPMVVEIKYLKTEEAREDLFNEILVFRDRYVSQINVIKEKDYDFPFEIGFMCFYSNWTSSYGSKENRERWCQILKDHDFYGMFMPITHWSHCGLEKNAQKQ</sequence>
<dbReference type="GO" id="GO:0008081">
    <property type="term" value="F:phosphoric diester hydrolase activity"/>
    <property type="evidence" value="ECO:0007669"/>
    <property type="project" value="InterPro"/>
</dbReference>
<dbReference type="EMBL" id="AP019860">
    <property type="protein sequence ID" value="BBM88057.1"/>
    <property type="molecule type" value="Genomic_DNA"/>
</dbReference>